<dbReference type="GO" id="GO:0005525">
    <property type="term" value="F:GTP binding"/>
    <property type="evidence" value="ECO:0007669"/>
    <property type="project" value="InterPro"/>
</dbReference>
<dbReference type="InterPro" id="IPR022812">
    <property type="entry name" value="Dynamin"/>
</dbReference>
<dbReference type="GO" id="GO:0005739">
    <property type="term" value="C:mitochondrion"/>
    <property type="evidence" value="ECO:0007669"/>
    <property type="project" value="TreeGrafter"/>
</dbReference>
<dbReference type="Pfam" id="PF02212">
    <property type="entry name" value="GED"/>
    <property type="match status" value="1"/>
</dbReference>
<dbReference type="GO" id="GO:0005874">
    <property type="term" value="C:microtubule"/>
    <property type="evidence" value="ECO:0007669"/>
    <property type="project" value="TreeGrafter"/>
</dbReference>
<dbReference type="EMBL" id="BROQ01000004">
    <property type="protein sequence ID" value="GKZ17257.1"/>
    <property type="molecule type" value="Genomic_DNA"/>
</dbReference>
<dbReference type="GO" id="GO:0000266">
    <property type="term" value="P:mitochondrial fission"/>
    <property type="evidence" value="ECO:0007669"/>
    <property type="project" value="TreeGrafter"/>
</dbReference>
<evidence type="ECO:0000313" key="6">
    <source>
        <dbReference type="EMBL" id="GKZ17257.1"/>
    </source>
</evidence>
<dbReference type="CDD" id="cd08771">
    <property type="entry name" value="DLP_1"/>
    <property type="match status" value="1"/>
</dbReference>
<dbReference type="GO" id="GO:0016020">
    <property type="term" value="C:membrane"/>
    <property type="evidence" value="ECO:0007669"/>
    <property type="project" value="TreeGrafter"/>
</dbReference>
<dbReference type="PRINTS" id="PR00195">
    <property type="entry name" value="DYNAMIN"/>
</dbReference>
<name>A0A9W6DJQ8_9EURO</name>
<dbReference type="InterPro" id="IPR030381">
    <property type="entry name" value="G_DYNAMIN_dom"/>
</dbReference>
<dbReference type="GO" id="GO:0006897">
    <property type="term" value="P:endocytosis"/>
    <property type="evidence" value="ECO:0007669"/>
    <property type="project" value="TreeGrafter"/>
</dbReference>
<dbReference type="InterPro" id="IPR003130">
    <property type="entry name" value="GED"/>
</dbReference>
<dbReference type="PANTHER" id="PTHR11566">
    <property type="entry name" value="DYNAMIN"/>
    <property type="match status" value="1"/>
</dbReference>
<protein>
    <recommendedName>
        <fullName evidence="8">GED domain-containing protein</fullName>
    </recommendedName>
</protein>
<dbReference type="Proteomes" id="UP001143548">
    <property type="component" value="Unassembled WGS sequence"/>
</dbReference>
<dbReference type="GO" id="GO:0016559">
    <property type="term" value="P:peroxisome fission"/>
    <property type="evidence" value="ECO:0007669"/>
    <property type="project" value="TreeGrafter"/>
</dbReference>
<feature type="domain" description="GED" evidence="4">
    <location>
        <begin position="503"/>
        <end position="589"/>
    </location>
</feature>
<evidence type="ECO:0000256" key="2">
    <source>
        <dbReference type="ARBA" id="ARBA00023134"/>
    </source>
</evidence>
<evidence type="ECO:0000259" key="4">
    <source>
        <dbReference type="PROSITE" id="PS51388"/>
    </source>
</evidence>
<dbReference type="Gene3D" id="1.20.120.1240">
    <property type="entry name" value="Dynamin, middle domain"/>
    <property type="match status" value="1"/>
</dbReference>
<dbReference type="AlphaFoldDB" id="A0A9W6DJQ8"/>
<proteinExistence type="predicted"/>
<dbReference type="PANTHER" id="PTHR11566:SF215">
    <property type="entry name" value="DYNAMIN GTPASE"/>
    <property type="match status" value="1"/>
</dbReference>
<dbReference type="InterPro" id="IPR000375">
    <property type="entry name" value="Dynamin_stalk"/>
</dbReference>
<dbReference type="Pfam" id="PF00350">
    <property type="entry name" value="Dynamin_N"/>
    <property type="match status" value="1"/>
</dbReference>
<keyword evidence="3" id="KW-0175">Coiled coil</keyword>
<keyword evidence="1" id="KW-0547">Nucleotide-binding</keyword>
<dbReference type="GO" id="GO:0008017">
    <property type="term" value="F:microtubule binding"/>
    <property type="evidence" value="ECO:0007669"/>
    <property type="project" value="TreeGrafter"/>
</dbReference>
<gene>
    <name evidence="6" type="ORF">AbraCBS73388_007309</name>
</gene>
<dbReference type="InterPro" id="IPR045063">
    <property type="entry name" value="Dynamin_N"/>
</dbReference>
<dbReference type="InterPro" id="IPR027417">
    <property type="entry name" value="P-loop_NTPase"/>
</dbReference>
<dbReference type="InterPro" id="IPR001401">
    <property type="entry name" value="Dynamin_GTPase"/>
</dbReference>
<dbReference type="GO" id="GO:0003924">
    <property type="term" value="F:GTPase activity"/>
    <property type="evidence" value="ECO:0007669"/>
    <property type="project" value="InterPro"/>
</dbReference>
<evidence type="ECO:0000259" key="5">
    <source>
        <dbReference type="PROSITE" id="PS51718"/>
    </source>
</evidence>
<feature type="domain" description="Dynamin-type G" evidence="5">
    <location>
        <begin position="1"/>
        <end position="193"/>
    </location>
</feature>
<dbReference type="InterPro" id="IPR020850">
    <property type="entry name" value="GED_dom"/>
</dbReference>
<evidence type="ECO:0000313" key="7">
    <source>
        <dbReference type="Proteomes" id="UP001143548"/>
    </source>
</evidence>
<accession>A0A9W6DJQ8</accession>
<dbReference type="SUPFAM" id="SSF52540">
    <property type="entry name" value="P-loop containing nucleoside triphosphate hydrolases"/>
    <property type="match status" value="1"/>
</dbReference>
<evidence type="ECO:0000256" key="3">
    <source>
        <dbReference type="SAM" id="Coils"/>
    </source>
</evidence>
<feature type="coiled-coil region" evidence="3">
    <location>
        <begin position="558"/>
        <end position="585"/>
    </location>
</feature>
<evidence type="ECO:0008006" key="8">
    <source>
        <dbReference type="Google" id="ProtNLM"/>
    </source>
</evidence>
<sequence length="589" mass="66724">MEIRSNLSSKAGSVFSKDVLRIELCGPEEDYLTVIDVPGIFRDPTDGFTTDNDIELVREMVKGYIKDARTVILAILPSNVDLATQEILKLAKDYDANGERTLGVLTKPDLVIEHHAKAAVCALVLGDKRPLTLGYHLVRNQGADKNTSFDHEEGEKMFNSYPWNSLPRDRIGIHALRQRLGKLLSGVTEREFPELRQQIYAQIESCQKSLNDLGPARHTEQEKRAILSGIARRFQIFTRAAREARYSEDAEFIDRELRLLTRLINLGDIFSSAFKTKALLYAFDCPVLKAPDNNKDSKVQSNTVAQKATTNPSGVPLDYTTASGGIDTRKFPELEQIIGRAISPADPKDNIKAWIRNIYLGSRGFDLGTFGYNIFANVFKLQTTKWESMTREYMSHTIIVVHRFLSMVLDKVCATKQLRDKIWSSITGELVQRYKLAMSTAMTLVNLQKIRGTRVAKALEGNARHEITSVRNGQNVYSPTKMIVDLDAVKETASDRGNMEHLIEEIHDMLWSYYKVARKRFVDNVHMQAMTYCLLTGPDSPLDVFSQEWVINLSVDKLEEIASESRETRVQRMNLEQKVEDLKSALEIL</sequence>
<reference evidence="6" key="1">
    <citation type="submission" date="2022-07" db="EMBL/GenBank/DDBJ databases">
        <title>Taxonomy of Aspergillus series Nigri: significant species reduction supported by multi-species coalescent approaches.</title>
        <authorList>
            <person name="Bian C."/>
            <person name="Kusuya Y."/>
            <person name="Sklenar F."/>
            <person name="D'hooge E."/>
            <person name="Yaguchi T."/>
            <person name="Takahashi H."/>
            <person name="Hubka V."/>
        </authorList>
    </citation>
    <scope>NUCLEOTIDE SEQUENCE</scope>
    <source>
        <strain evidence="6">CBS 733.88</strain>
    </source>
</reference>
<dbReference type="Pfam" id="PF01031">
    <property type="entry name" value="Dynamin_M"/>
    <property type="match status" value="1"/>
</dbReference>
<keyword evidence="2" id="KW-0342">GTP-binding</keyword>
<dbReference type="GO" id="GO:0048312">
    <property type="term" value="P:intracellular distribution of mitochondria"/>
    <property type="evidence" value="ECO:0007669"/>
    <property type="project" value="TreeGrafter"/>
</dbReference>
<dbReference type="PROSITE" id="PS51718">
    <property type="entry name" value="G_DYNAMIN_2"/>
    <property type="match status" value="1"/>
</dbReference>
<comment type="caution">
    <text evidence="6">The sequence shown here is derived from an EMBL/GenBank/DDBJ whole genome shotgun (WGS) entry which is preliminary data.</text>
</comment>
<organism evidence="6 7">
    <name type="scientific">Aspergillus brasiliensis</name>
    <dbReference type="NCBI Taxonomy" id="319629"/>
    <lineage>
        <taxon>Eukaryota</taxon>
        <taxon>Fungi</taxon>
        <taxon>Dikarya</taxon>
        <taxon>Ascomycota</taxon>
        <taxon>Pezizomycotina</taxon>
        <taxon>Eurotiomycetes</taxon>
        <taxon>Eurotiomycetidae</taxon>
        <taxon>Eurotiales</taxon>
        <taxon>Aspergillaceae</taxon>
        <taxon>Aspergillus</taxon>
        <taxon>Aspergillus subgen. Circumdati</taxon>
    </lineage>
</organism>
<dbReference type="Gene3D" id="3.40.50.300">
    <property type="entry name" value="P-loop containing nucleotide triphosphate hydrolases"/>
    <property type="match status" value="1"/>
</dbReference>
<evidence type="ECO:0000256" key="1">
    <source>
        <dbReference type="ARBA" id="ARBA00022741"/>
    </source>
</evidence>
<dbReference type="PROSITE" id="PS51388">
    <property type="entry name" value="GED"/>
    <property type="match status" value="1"/>
</dbReference>